<name>A0A1G8CZ10_9MICC</name>
<dbReference type="Proteomes" id="UP000199258">
    <property type="component" value="Unassembled WGS sequence"/>
</dbReference>
<dbReference type="PANTHER" id="PTHR42951">
    <property type="entry name" value="METALLO-BETA-LACTAMASE DOMAIN-CONTAINING"/>
    <property type="match status" value="1"/>
</dbReference>
<dbReference type="Gene3D" id="3.60.15.10">
    <property type="entry name" value="Ribonuclease Z/Hydroxyacylglutathione hydrolase-like"/>
    <property type="match status" value="1"/>
</dbReference>
<proteinExistence type="predicted"/>
<accession>A0A1G8CZ10</accession>
<keyword evidence="3" id="KW-1185">Reference proteome</keyword>
<evidence type="ECO:0000313" key="2">
    <source>
        <dbReference type="EMBL" id="SDH50827.1"/>
    </source>
</evidence>
<dbReference type="CDD" id="cd16282">
    <property type="entry name" value="metallo-hydrolase-like_MBL-fold"/>
    <property type="match status" value="1"/>
</dbReference>
<dbReference type="STRING" id="335973.SAMN04488693_101430"/>
<sequence length="289" mass="31114">MPEPSVDQQSHPWQQLGDRVWKLQSDPFGVNTGLVVGSERALVIDTGAGPVQAAQILDAVRQLTDLPLSVVNTHSHFDHVFGNAYFAAHGVEDFWATGRCAAVVSESGDAQRAQVAGMEPAMAAGDGEHTALHPANRHVSGSPVDLDLGGISVTLFHLGHGHTDNDLLVGAGNVLFTGDLVEEGADPGFEDSFPTEWIRTLGKISALDDLYDVYVPGHGAAVDVDFVDTQLNKMRSAVRVTKTAMDEASVDMTKAIPILPYGPEQSRALLTRLRTLAHWKWLERQPGRS</sequence>
<dbReference type="AlphaFoldDB" id="A0A1G8CZ10"/>
<dbReference type="RefSeq" id="WP_090584305.1">
    <property type="nucleotide sequence ID" value="NZ_FNDT01000001.1"/>
</dbReference>
<dbReference type="Pfam" id="PF00753">
    <property type="entry name" value="Lactamase_B"/>
    <property type="match status" value="1"/>
</dbReference>
<reference evidence="2 3" key="1">
    <citation type="submission" date="2016-10" db="EMBL/GenBank/DDBJ databases">
        <authorList>
            <person name="de Groot N.N."/>
        </authorList>
    </citation>
    <scope>NUCLEOTIDE SEQUENCE [LARGE SCALE GENOMIC DNA]</scope>
    <source>
        <strain evidence="2 3">NP_1H</strain>
    </source>
</reference>
<organism evidence="2 3">
    <name type="scientific">Arthrobacter subterraneus</name>
    <dbReference type="NCBI Taxonomy" id="335973"/>
    <lineage>
        <taxon>Bacteria</taxon>
        <taxon>Bacillati</taxon>
        <taxon>Actinomycetota</taxon>
        <taxon>Actinomycetes</taxon>
        <taxon>Micrococcales</taxon>
        <taxon>Micrococcaceae</taxon>
        <taxon>Arthrobacter</taxon>
    </lineage>
</organism>
<gene>
    <name evidence="2" type="ORF">SAMN04488693_101430</name>
</gene>
<dbReference type="PANTHER" id="PTHR42951:SF4">
    <property type="entry name" value="ACYL-COENZYME A THIOESTERASE MBLAC2"/>
    <property type="match status" value="1"/>
</dbReference>
<evidence type="ECO:0000259" key="1">
    <source>
        <dbReference type="SMART" id="SM00849"/>
    </source>
</evidence>
<dbReference type="InterPro" id="IPR036866">
    <property type="entry name" value="RibonucZ/Hydroxyglut_hydro"/>
</dbReference>
<dbReference type="EMBL" id="FNDT01000001">
    <property type="protein sequence ID" value="SDH50827.1"/>
    <property type="molecule type" value="Genomic_DNA"/>
</dbReference>
<evidence type="ECO:0000313" key="3">
    <source>
        <dbReference type="Proteomes" id="UP000199258"/>
    </source>
</evidence>
<feature type="domain" description="Metallo-beta-lactamase" evidence="1">
    <location>
        <begin position="29"/>
        <end position="218"/>
    </location>
</feature>
<dbReference type="SUPFAM" id="SSF56281">
    <property type="entry name" value="Metallo-hydrolase/oxidoreductase"/>
    <property type="match status" value="1"/>
</dbReference>
<dbReference type="SMART" id="SM00849">
    <property type="entry name" value="Lactamase_B"/>
    <property type="match status" value="1"/>
</dbReference>
<dbReference type="OrthoDB" id="2273115at2"/>
<dbReference type="InterPro" id="IPR050855">
    <property type="entry name" value="NDM-1-like"/>
</dbReference>
<protein>
    <submittedName>
        <fullName evidence="2">Glyoxylase, beta-lactamase superfamily II</fullName>
    </submittedName>
</protein>
<dbReference type="InterPro" id="IPR001279">
    <property type="entry name" value="Metallo-B-lactamas"/>
</dbReference>